<feature type="transmembrane region" description="Helical" evidence="1">
    <location>
        <begin position="12"/>
        <end position="35"/>
    </location>
</feature>
<dbReference type="AlphaFoldDB" id="A0A5B7TLS7"/>
<keyword evidence="3" id="KW-1185">Reference proteome</keyword>
<accession>A0A5B7TLS7</accession>
<protein>
    <recommendedName>
        <fullName evidence="4">Histidine kinase</fullName>
    </recommendedName>
</protein>
<evidence type="ECO:0000256" key="1">
    <source>
        <dbReference type="SAM" id="Phobius"/>
    </source>
</evidence>
<dbReference type="RefSeq" id="WP_138948628.1">
    <property type="nucleotide sequence ID" value="NZ_CP040749.1"/>
</dbReference>
<reference evidence="2 3" key="1">
    <citation type="submission" date="2019-05" db="EMBL/GenBank/DDBJ databases">
        <title>Algicella ahnfeltiae gen. nov., sp. nov., a novel marine bacterium of the family Flavobacteriaceae isolated from a red alga.</title>
        <authorList>
            <person name="Nedashkovskaya O.I."/>
            <person name="Kukhlevskiy A.D."/>
            <person name="Kim S.-G."/>
            <person name="Zhukova N.V."/>
            <person name="Mikhailov V.V."/>
        </authorList>
    </citation>
    <scope>NUCLEOTIDE SEQUENCE [LARGE SCALE GENOMIC DNA]</scope>
    <source>
        <strain evidence="2 3">10Alg115</strain>
    </source>
</reference>
<feature type="transmembrane region" description="Helical" evidence="1">
    <location>
        <begin position="73"/>
        <end position="94"/>
    </location>
</feature>
<keyword evidence="1" id="KW-1133">Transmembrane helix</keyword>
<dbReference type="EMBL" id="CP040749">
    <property type="protein sequence ID" value="QCX37699.1"/>
    <property type="molecule type" value="Genomic_DNA"/>
</dbReference>
<feature type="transmembrane region" description="Helical" evidence="1">
    <location>
        <begin position="41"/>
        <end position="61"/>
    </location>
</feature>
<keyword evidence="1" id="KW-0472">Membrane</keyword>
<dbReference type="Proteomes" id="UP000306229">
    <property type="component" value="Chromosome"/>
</dbReference>
<evidence type="ECO:0008006" key="4">
    <source>
        <dbReference type="Google" id="ProtNLM"/>
    </source>
</evidence>
<gene>
    <name evidence="2" type="ORF">FF125_04340</name>
</gene>
<keyword evidence="1" id="KW-0812">Transmembrane</keyword>
<evidence type="ECO:0000313" key="2">
    <source>
        <dbReference type="EMBL" id="QCX37699.1"/>
    </source>
</evidence>
<dbReference type="KEGG" id="fbe:FF125_04340"/>
<proteinExistence type="predicted"/>
<dbReference type="OrthoDB" id="1448441at2"/>
<evidence type="ECO:0000313" key="3">
    <source>
        <dbReference type="Proteomes" id="UP000306229"/>
    </source>
</evidence>
<feature type="transmembrane region" description="Helical" evidence="1">
    <location>
        <begin position="106"/>
        <end position="125"/>
    </location>
</feature>
<sequence length="131" mass="15580">MNTIFKKRQGSFLLKLLFFTIVLFAVHSYLIHYFYDGNLFFPLWQIYTFHCLVTFAIYGIINYKHSEGNNQVFNIFMVSTLLKMIIAIVFLLPLLLSDFENKKPDVFNFFIPYFLFLAFEVLYISDLLKGK</sequence>
<organism evidence="2 3">
    <name type="scientific">Aureibaculum algae</name>
    <dbReference type="NCBI Taxonomy" id="2584122"/>
    <lineage>
        <taxon>Bacteria</taxon>
        <taxon>Pseudomonadati</taxon>
        <taxon>Bacteroidota</taxon>
        <taxon>Flavobacteriia</taxon>
        <taxon>Flavobacteriales</taxon>
        <taxon>Flavobacteriaceae</taxon>
        <taxon>Aureibaculum</taxon>
    </lineage>
</organism>
<name>A0A5B7TLS7_9FLAO</name>